<dbReference type="SUPFAM" id="SSF48403">
    <property type="entry name" value="Ankyrin repeat"/>
    <property type="match status" value="1"/>
</dbReference>
<feature type="repeat" description="ANK" evidence="1">
    <location>
        <begin position="246"/>
        <end position="278"/>
    </location>
</feature>
<evidence type="ECO:0000313" key="3">
    <source>
        <dbReference type="Proteomes" id="UP001244011"/>
    </source>
</evidence>
<dbReference type="AlphaFoldDB" id="A0AAJ0BY66"/>
<proteinExistence type="predicted"/>
<keyword evidence="3" id="KW-1185">Reference proteome</keyword>
<organism evidence="2 3">
    <name type="scientific">Phialemonium atrogriseum</name>
    <dbReference type="NCBI Taxonomy" id="1093897"/>
    <lineage>
        <taxon>Eukaryota</taxon>
        <taxon>Fungi</taxon>
        <taxon>Dikarya</taxon>
        <taxon>Ascomycota</taxon>
        <taxon>Pezizomycotina</taxon>
        <taxon>Sordariomycetes</taxon>
        <taxon>Sordariomycetidae</taxon>
        <taxon>Cephalothecales</taxon>
        <taxon>Cephalothecaceae</taxon>
        <taxon>Phialemonium</taxon>
    </lineage>
</organism>
<name>A0AAJ0BY66_9PEZI</name>
<dbReference type="EMBL" id="MU839016">
    <property type="protein sequence ID" value="KAK1765274.1"/>
    <property type="molecule type" value="Genomic_DNA"/>
</dbReference>
<feature type="repeat" description="ANK" evidence="1">
    <location>
        <begin position="312"/>
        <end position="344"/>
    </location>
</feature>
<dbReference type="Pfam" id="PF00023">
    <property type="entry name" value="Ank"/>
    <property type="match status" value="3"/>
</dbReference>
<evidence type="ECO:0000256" key="1">
    <source>
        <dbReference type="PROSITE-ProRule" id="PRU00023"/>
    </source>
</evidence>
<comment type="caution">
    <text evidence="2">The sequence shown here is derived from an EMBL/GenBank/DDBJ whole genome shotgun (WGS) entry which is preliminary data.</text>
</comment>
<dbReference type="Gene3D" id="1.25.40.20">
    <property type="entry name" value="Ankyrin repeat-containing domain"/>
    <property type="match status" value="4"/>
</dbReference>
<evidence type="ECO:0000313" key="2">
    <source>
        <dbReference type="EMBL" id="KAK1765274.1"/>
    </source>
</evidence>
<dbReference type="PRINTS" id="PR01415">
    <property type="entry name" value="ANKYRIN"/>
</dbReference>
<dbReference type="GeneID" id="85305579"/>
<dbReference type="PANTHER" id="PTHR24118">
    <property type="entry name" value="POTE ANKYRIN DOMAIN"/>
    <property type="match status" value="1"/>
</dbReference>
<feature type="repeat" description="ANK" evidence="1">
    <location>
        <begin position="142"/>
        <end position="174"/>
    </location>
</feature>
<dbReference type="InterPro" id="IPR036770">
    <property type="entry name" value="Ankyrin_rpt-contain_sf"/>
</dbReference>
<feature type="repeat" description="ANK" evidence="1">
    <location>
        <begin position="175"/>
        <end position="207"/>
    </location>
</feature>
<dbReference type="Pfam" id="PF12796">
    <property type="entry name" value="Ank_2"/>
    <property type="match status" value="2"/>
</dbReference>
<protein>
    <submittedName>
        <fullName evidence="2">Ankyrin repeat-containing domain protein</fullName>
    </submittedName>
</protein>
<accession>A0AAJ0BY66</accession>
<dbReference type="SMART" id="SM00248">
    <property type="entry name" value="ANK"/>
    <property type="match status" value="8"/>
</dbReference>
<dbReference type="PROSITE" id="PS50297">
    <property type="entry name" value="ANK_REP_REGION"/>
    <property type="match status" value="6"/>
</dbReference>
<sequence>MEKPSPTTSTNRLSTWVSKLKSANTIVKTHDRLRWAAINGNREEISKLLKEHSRFSTLTGGQSALDVNAQDKLGRSALHWAAARGKAECASELTLHEKANRLLKDKDGRTPLHEAVIRGHEAIVNILLENQIPHAVDRGDNHGRTALHWAAENGNEEMVQFLIDRDADILKEDKCKDTALHMAARNGHQTIVQTLVKKNAPVEAATVRLAAENNHQEVAKFLIQNKDPEEEDGVIAVELAQKWPGVGEILLLRAAGEGHEAVVKLLLEGGASVDAKDRDGQTPLWRAAWGGHEAVVKLLLEGGASVDAKDQDGQTPLWRAAGEGHEAVVKLLLEGGASVDAKDQDGQTPLWWAAREGHEAVAKLLQDASKMGDKVN</sequence>
<feature type="repeat" description="ANK" evidence="1">
    <location>
        <begin position="279"/>
        <end position="311"/>
    </location>
</feature>
<feature type="repeat" description="ANK" evidence="1">
    <location>
        <begin position="107"/>
        <end position="130"/>
    </location>
</feature>
<dbReference type="PROSITE" id="PS50088">
    <property type="entry name" value="ANK_REPEAT"/>
    <property type="match status" value="7"/>
</dbReference>
<feature type="repeat" description="ANK" evidence="1">
    <location>
        <begin position="73"/>
        <end position="106"/>
    </location>
</feature>
<gene>
    <name evidence="2" type="ORF">QBC33DRAFT_175955</name>
</gene>
<dbReference type="InterPro" id="IPR002110">
    <property type="entry name" value="Ankyrin_rpt"/>
</dbReference>
<dbReference type="Proteomes" id="UP001244011">
    <property type="component" value="Unassembled WGS sequence"/>
</dbReference>
<reference evidence="2" key="1">
    <citation type="submission" date="2023-06" db="EMBL/GenBank/DDBJ databases">
        <title>Genome-scale phylogeny and comparative genomics of the fungal order Sordariales.</title>
        <authorList>
            <consortium name="Lawrence Berkeley National Laboratory"/>
            <person name="Hensen N."/>
            <person name="Bonometti L."/>
            <person name="Westerberg I."/>
            <person name="Brannstrom I.O."/>
            <person name="Guillou S."/>
            <person name="Cros-Aarteil S."/>
            <person name="Calhoun S."/>
            <person name="Haridas S."/>
            <person name="Kuo A."/>
            <person name="Mondo S."/>
            <person name="Pangilinan J."/>
            <person name="Riley R."/>
            <person name="Labutti K."/>
            <person name="Andreopoulos B."/>
            <person name="Lipzen A."/>
            <person name="Chen C."/>
            <person name="Yanf M."/>
            <person name="Daum C."/>
            <person name="Ng V."/>
            <person name="Clum A."/>
            <person name="Steindorff A."/>
            <person name="Ohm R."/>
            <person name="Martin F."/>
            <person name="Silar P."/>
            <person name="Natvig D."/>
            <person name="Lalanne C."/>
            <person name="Gautier V."/>
            <person name="Ament-Velasquez S.L."/>
            <person name="Kruys A."/>
            <person name="Hutchinson M.I."/>
            <person name="Powell A.J."/>
            <person name="Barry K."/>
            <person name="Miller A.N."/>
            <person name="Grigoriev I.V."/>
            <person name="Debuchy R."/>
            <person name="Gladieux P."/>
            <person name="Thoren M.H."/>
            <person name="Johannesson H."/>
        </authorList>
    </citation>
    <scope>NUCLEOTIDE SEQUENCE</scope>
    <source>
        <strain evidence="2">8032-3</strain>
    </source>
</reference>
<keyword evidence="1" id="KW-0040">ANK repeat</keyword>
<dbReference type="PANTHER" id="PTHR24118:SF99">
    <property type="entry name" value="POTE ANKYRIN DOMAIN FAMILY MEMBER 3C-RELATED"/>
    <property type="match status" value="1"/>
</dbReference>
<dbReference type="RefSeq" id="XP_060281487.1">
    <property type="nucleotide sequence ID" value="XM_060422392.1"/>
</dbReference>